<dbReference type="InterPro" id="IPR008775">
    <property type="entry name" value="Phytyl_CoA_dOase-like"/>
</dbReference>
<dbReference type="PANTHER" id="PTHR40128">
    <property type="entry name" value="EXPRESSED PROTEIN"/>
    <property type="match status" value="1"/>
</dbReference>
<dbReference type="SUPFAM" id="SSF51197">
    <property type="entry name" value="Clavaminate synthase-like"/>
    <property type="match status" value="1"/>
</dbReference>
<dbReference type="OrthoDB" id="2328924at2759"/>
<dbReference type="AlphaFoldDB" id="A0A179FDK0"/>
<keyword evidence="1" id="KW-0560">Oxidoreductase</keyword>
<dbReference type="Pfam" id="PF05721">
    <property type="entry name" value="PhyH"/>
    <property type="match status" value="1"/>
</dbReference>
<dbReference type="KEGG" id="pchm:VFPPC_09233"/>
<organism evidence="1 2">
    <name type="scientific">Pochonia chlamydosporia 170</name>
    <dbReference type="NCBI Taxonomy" id="1380566"/>
    <lineage>
        <taxon>Eukaryota</taxon>
        <taxon>Fungi</taxon>
        <taxon>Dikarya</taxon>
        <taxon>Ascomycota</taxon>
        <taxon>Pezizomycotina</taxon>
        <taxon>Sordariomycetes</taxon>
        <taxon>Hypocreomycetidae</taxon>
        <taxon>Hypocreales</taxon>
        <taxon>Clavicipitaceae</taxon>
        <taxon>Pochonia</taxon>
    </lineage>
</organism>
<reference evidence="1 2" key="1">
    <citation type="journal article" date="2016" name="PLoS Pathog.">
        <title>Biosynthesis of antibiotic leucinostatins in bio-control fungus Purpureocillium lilacinum and their inhibition on phytophthora revealed by genome mining.</title>
        <authorList>
            <person name="Wang G."/>
            <person name="Liu Z."/>
            <person name="Lin R."/>
            <person name="Li E."/>
            <person name="Mao Z."/>
            <person name="Ling J."/>
            <person name="Yang Y."/>
            <person name="Yin W.B."/>
            <person name="Xie B."/>
        </authorList>
    </citation>
    <scope>NUCLEOTIDE SEQUENCE [LARGE SCALE GENOMIC DNA]</scope>
    <source>
        <strain evidence="1">170</strain>
    </source>
</reference>
<proteinExistence type="predicted"/>
<dbReference type="GO" id="GO:0051213">
    <property type="term" value="F:dioxygenase activity"/>
    <property type="evidence" value="ECO:0007669"/>
    <property type="project" value="UniProtKB-KW"/>
</dbReference>
<comment type="caution">
    <text evidence="1">The sequence shown here is derived from an EMBL/GenBank/DDBJ whole genome shotgun (WGS) entry which is preliminary data.</text>
</comment>
<dbReference type="Gene3D" id="2.60.120.620">
    <property type="entry name" value="q2cbj1_9rhob like domain"/>
    <property type="match status" value="1"/>
</dbReference>
<name>A0A179FDK0_METCM</name>
<accession>A0A179FDK0</accession>
<dbReference type="PANTHER" id="PTHR40128:SF1">
    <property type="entry name" value="PHYTANOYL-COA HYDROXYLASE"/>
    <property type="match status" value="1"/>
</dbReference>
<dbReference type="Proteomes" id="UP000078397">
    <property type="component" value="Unassembled WGS sequence"/>
</dbReference>
<dbReference type="GeneID" id="28851797"/>
<protein>
    <submittedName>
        <fullName evidence="1">Phytanoyl-CoA dioxygenase</fullName>
    </submittedName>
</protein>
<dbReference type="RefSeq" id="XP_018140960.1">
    <property type="nucleotide sequence ID" value="XM_018287803.1"/>
</dbReference>
<sequence>MAAAAVSVPLSLGLPVPVGSNKGKVAQENLAWLRPTYKDTPIAEMRDRLKEDGYLFLKNLIPREDVLKVRSEYFTRYAPTGILEPGTSTEAGIFNSTQSPVAHGGIGAGELPPTDLQVTTMTEAHKAPEYLDFVAHTDLRSFIRNLMGWDNEVLLQRTMLRHNVPGALSTAVHYDKLFLRGGEAFFLTAWIPIGDVSQNGGGLMYLADSAGLGRSIEEDFTRRAAELTPEERISAFNVNMEKYGQLSQNAAEFGEKHKHPRWLVANYEAGDVVFHDPYMIHTSSFNEDAEGKIRLSTDLRFYREGSDLDQRWMQFWKPGDGL</sequence>
<dbReference type="EMBL" id="LSBJ02000006">
    <property type="protein sequence ID" value="OAQ63380.1"/>
    <property type="molecule type" value="Genomic_DNA"/>
</dbReference>
<keyword evidence="2" id="KW-1185">Reference proteome</keyword>
<evidence type="ECO:0000313" key="1">
    <source>
        <dbReference type="EMBL" id="OAQ63380.1"/>
    </source>
</evidence>
<keyword evidence="1" id="KW-0223">Dioxygenase</keyword>
<dbReference type="STRING" id="1380566.A0A179FDK0"/>
<gene>
    <name evidence="1" type="ORF">VFPPC_09233</name>
</gene>
<evidence type="ECO:0000313" key="2">
    <source>
        <dbReference type="Proteomes" id="UP000078397"/>
    </source>
</evidence>